<feature type="domain" description="UspA" evidence="1">
    <location>
        <begin position="7"/>
        <end position="131"/>
    </location>
</feature>
<organism evidence="2">
    <name type="scientific">marine sediment metagenome</name>
    <dbReference type="NCBI Taxonomy" id="412755"/>
    <lineage>
        <taxon>unclassified sequences</taxon>
        <taxon>metagenomes</taxon>
        <taxon>ecological metagenomes</taxon>
    </lineage>
</organism>
<evidence type="ECO:0000259" key="1">
    <source>
        <dbReference type="Pfam" id="PF00582"/>
    </source>
</evidence>
<dbReference type="InterPro" id="IPR006016">
    <property type="entry name" value="UspA"/>
</dbReference>
<accession>X1N7A9</accession>
<comment type="caution">
    <text evidence="2">The sequence shown here is derived from an EMBL/GenBank/DDBJ whole genome shotgun (WGS) entry which is preliminary data.</text>
</comment>
<reference evidence="2" key="1">
    <citation type="journal article" date="2014" name="Front. Microbiol.">
        <title>High frequency of phylogenetically diverse reductive dehalogenase-homologous genes in deep subseafloor sedimentary metagenomes.</title>
        <authorList>
            <person name="Kawai M."/>
            <person name="Futagami T."/>
            <person name="Toyoda A."/>
            <person name="Takaki Y."/>
            <person name="Nishi S."/>
            <person name="Hori S."/>
            <person name="Arai W."/>
            <person name="Tsubouchi T."/>
            <person name="Morono Y."/>
            <person name="Uchiyama I."/>
            <person name="Ito T."/>
            <person name="Fujiyama A."/>
            <person name="Inagaki F."/>
            <person name="Takami H."/>
        </authorList>
    </citation>
    <scope>NUCLEOTIDE SEQUENCE</scope>
    <source>
        <strain evidence="2">Expedition CK06-06</strain>
    </source>
</reference>
<evidence type="ECO:0000313" key="2">
    <source>
        <dbReference type="EMBL" id="GAI22755.1"/>
    </source>
</evidence>
<proteinExistence type="predicted"/>
<dbReference type="AlphaFoldDB" id="X1N7A9"/>
<dbReference type="SUPFAM" id="SSF52402">
    <property type="entry name" value="Adenine nucleotide alpha hydrolases-like"/>
    <property type="match status" value="1"/>
</dbReference>
<dbReference type="Gene3D" id="3.40.50.620">
    <property type="entry name" value="HUPs"/>
    <property type="match status" value="1"/>
</dbReference>
<dbReference type="EMBL" id="BARV01013453">
    <property type="protein sequence ID" value="GAI22755.1"/>
    <property type="molecule type" value="Genomic_DNA"/>
</dbReference>
<feature type="non-terminal residue" evidence="2">
    <location>
        <position position="134"/>
    </location>
</feature>
<dbReference type="InterPro" id="IPR014729">
    <property type="entry name" value="Rossmann-like_a/b/a_fold"/>
</dbReference>
<name>X1N7A9_9ZZZZ</name>
<gene>
    <name evidence="2" type="ORF">S06H3_24280</name>
</gene>
<sequence>MYEPVKKIVFATDLKELHNYKLYLNEVIRVAEIFDASIHFLHISNREKAHPPESREVYKAIMEIIEWNKRHVFRTCFGKDIISMVEEYIKKNEVELLAVVKHHHYFPETLFHKSFSNEVSLRSKVPVLVMREQV</sequence>
<dbReference type="Pfam" id="PF00582">
    <property type="entry name" value="Usp"/>
    <property type="match status" value="1"/>
</dbReference>
<protein>
    <recommendedName>
        <fullName evidence="1">UspA domain-containing protein</fullName>
    </recommendedName>
</protein>